<feature type="domain" description="Chitin-binding type-2" evidence="8">
    <location>
        <begin position="161"/>
        <end position="229"/>
    </location>
</feature>
<dbReference type="InterPro" id="IPR036508">
    <property type="entry name" value="Chitin-bd_dom_sf"/>
</dbReference>
<dbReference type="AlphaFoldDB" id="A0A226ENU4"/>
<keyword evidence="3" id="KW-0677">Repeat</keyword>
<dbReference type="OMA" id="NCINGRE"/>
<evidence type="ECO:0000256" key="7">
    <source>
        <dbReference type="SAM" id="SignalP"/>
    </source>
</evidence>
<feature type="signal peptide" evidence="7">
    <location>
        <begin position="1"/>
        <end position="24"/>
    </location>
</feature>
<dbReference type="SMART" id="SM00494">
    <property type="entry name" value="ChtBD2"/>
    <property type="match status" value="3"/>
</dbReference>
<keyword evidence="1" id="KW-0147">Chitin-binding</keyword>
<feature type="compositionally biased region" description="Polar residues" evidence="6">
    <location>
        <begin position="255"/>
        <end position="265"/>
    </location>
</feature>
<evidence type="ECO:0000259" key="8">
    <source>
        <dbReference type="PROSITE" id="PS50940"/>
    </source>
</evidence>
<dbReference type="InterPro" id="IPR051940">
    <property type="entry name" value="Chitin_bind-dev_reg"/>
</dbReference>
<feature type="domain" description="Chitin-binding type-2" evidence="8">
    <location>
        <begin position="27"/>
        <end position="85"/>
    </location>
</feature>
<sequence>MKLLVVGIIPLIVSLIGILQPASSTNLQPCVPSNKSYSIGDSDQCDKYYSCTKAGQLADRLCDDGFVYSLEISACDYPHNVNCSERPLLQPTKSTHPNCPRSNGFYAFPAATSCQSFYHCLEGQAYEKTCPEGVIFDPSKGSCIHPDMSKRPECAAKEVLHFTCPNSLNRFAKLRFGDHDRHSHPDDCRKFLICLKSGKPRVGGCPKGRVFNGETGFCDKPEAVKGCTDYYGKANIQDLIEDSDEPEDFDFDGDLTNNGNFNQKKPANKNLAKTVVKPSLANKDTKENEVDAA</sequence>
<gene>
    <name evidence="9" type="ORF">Fcan01_06644</name>
</gene>
<evidence type="ECO:0000256" key="5">
    <source>
        <dbReference type="ARBA" id="ARBA00023180"/>
    </source>
</evidence>
<evidence type="ECO:0000256" key="4">
    <source>
        <dbReference type="ARBA" id="ARBA00023157"/>
    </source>
</evidence>
<dbReference type="Proteomes" id="UP000198287">
    <property type="component" value="Unassembled WGS sequence"/>
</dbReference>
<evidence type="ECO:0000313" key="10">
    <source>
        <dbReference type="Proteomes" id="UP000198287"/>
    </source>
</evidence>
<dbReference type="PROSITE" id="PS50940">
    <property type="entry name" value="CHIT_BIND_II"/>
    <property type="match status" value="3"/>
</dbReference>
<accession>A0A226ENU4</accession>
<evidence type="ECO:0000256" key="6">
    <source>
        <dbReference type="SAM" id="MobiDB-lite"/>
    </source>
</evidence>
<feature type="chain" id="PRO_5013393583" evidence="7">
    <location>
        <begin position="25"/>
        <end position="293"/>
    </location>
</feature>
<dbReference type="EMBL" id="LNIX01000003">
    <property type="protein sequence ID" value="OXA58807.1"/>
    <property type="molecule type" value="Genomic_DNA"/>
</dbReference>
<feature type="compositionally biased region" description="Basic and acidic residues" evidence="6">
    <location>
        <begin position="283"/>
        <end position="293"/>
    </location>
</feature>
<dbReference type="PANTHER" id="PTHR23301">
    <property type="entry name" value="CHITIN BINDING PERITROPHIN-A"/>
    <property type="match status" value="1"/>
</dbReference>
<dbReference type="InterPro" id="IPR002557">
    <property type="entry name" value="Chitin-bd_dom"/>
</dbReference>
<dbReference type="Gene3D" id="2.170.140.10">
    <property type="entry name" value="Chitin binding domain"/>
    <property type="match status" value="3"/>
</dbReference>
<reference evidence="9 10" key="1">
    <citation type="submission" date="2015-12" db="EMBL/GenBank/DDBJ databases">
        <title>The genome of Folsomia candida.</title>
        <authorList>
            <person name="Faddeeva A."/>
            <person name="Derks M.F."/>
            <person name="Anvar Y."/>
            <person name="Smit S."/>
            <person name="Van Straalen N."/>
            <person name="Roelofs D."/>
        </authorList>
    </citation>
    <scope>NUCLEOTIDE SEQUENCE [LARGE SCALE GENOMIC DNA]</scope>
    <source>
        <strain evidence="9 10">VU population</strain>
        <tissue evidence="9">Whole body</tissue>
    </source>
</reference>
<evidence type="ECO:0000256" key="1">
    <source>
        <dbReference type="ARBA" id="ARBA00022669"/>
    </source>
</evidence>
<keyword evidence="2 7" id="KW-0732">Signal</keyword>
<dbReference type="OrthoDB" id="9991479at2759"/>
<comment type="caution">
    <text evidence="9">The sequence shown here is derived from an EMBL/GenBank/DDBJ whole genome shotgun (WGS) entry which is preliminary data.</text>
</comment>
<keyword evidence="4" id="KW-1015">Disulfide bond</keyword>
<evidence type="ECO:0000256" key="2">
    <source>
        <dbReference type="ARBA" id="ARBA00022729"/>
    </source>
</evidence>
<evidence type="ECO:0000256" key="3">
    <source>
        <dbReference type="ARBA" id="ARBA00022737"/>
    </source>
</evidence>
<keyword evidence="10" id="KW-1185">Reference proteome</keyword>
<protein>
    <submittedName>
        <fullName evidence="9">Peritrophin-44</fullName>
    </submittedName>
</protein>
<feature type="region of interest" description="Disordered" evidence="6">
    <location>
        <begin position="247"/>
        <end position="293"/>
    </location>
</feature>
<keyword evidence="5" id="KW-0325">Glycoprotein</keyword>
<dbReference type="PANTHER" id="PTHR23301:SF110">
    <property type="entry name" value="LD43683P-RELATED"/>
    <property type="match status" value="1"/>
</dbReference>
<organism evidence="9 10">
    <name type="scientific">Folsomia candida</name>
    <name type="common">Springtail</name>
    <dbReference type="NCBI Taxonomy" id="158441"/>
    <lineage>
        <taxon>Eukaryota</taxon>
        <taxon>Metazoa</taxon>
        <taxon>Ecdysozoa</taxon>
        <taxon>Arthropoda</taxon>
        <taxon>Hexapoda</taxon>
        <taxon>Collembola</taxon>
        <taxon>Entomobryomorpha</taxon>
        <taxon>Isotomoidea</taxon>
        <taxon>Isotomidae</taxon>
        <taxon>Proisotominae</taxon>
        <taxon>Folsomia</taxon>
    </lineage>
</organism>
<dbReference type="GO" id="GO:0008061">
    <property type="term" value="F:chitin binding"/>
    <property type="evidence" value="ECO:0007669"/>
    <property type="project" value="UniProtKB-KW"/>
</dbReference>
<evidence type="ECO:0000313" key="9">
    <source>
        <dbReference type="EMBL" id="OXA58807.1"/>
    </source>
</evidence>
<dbReference type="Pfam" id="PF01607">
    <property type="entry name" value="CBM_14"/>
    <property type="match status" value="3"/>
</dbReference>
<proteinExistence type="predicted"/>
<dbReference type="SUPFAM" id="SSF57625">
    <property type="entry name" value="Invertebrate chitin-binding proteins"/>
    <property type="match status" value="3"/>
</dbReference>
<name>A0A226ENU4_FOLCA</name>
<dbReference type="GO" id="GO:0005576">
    <property type="term" value="C:extracellular region"/>
    <property type="evidence" value="ECO:0007669"/>
    <property type="project" value="InterPro"/>
</dbReference>
<feature type="domain" description="Chitin-binding type-2" evidence="8">
    <location>
        <begin position="96"/>
        <end position="156"/>
    </location>
</feature>
<dbReference type="STRING" id="158441.A0A226ENU4"/>